<accession>A0A6P1DZN3</accession>
<keyword evidence="3" id="KW-1185">Reference proteome</keyword>
<gene>
    <name evidence="2" type="ORF">G3480_25965</name>
</gene>
<name>A0A6P1DZN3_9GAMM</name>
<evidence type="ECO:0000256" key="1">
    <source>
        <dbReference type="SAM" id="MobiDB-lite"/>
    </source>
</evidence>
<organism evidence="2 3">
    <name type="scientific">Thiorhodococcus mannitoliphagus</name>
    <dbReference type="NCBI Taxonomy" id="329406"/>
    <lineage>
        <taxon>Bacteria</taxon>
        <taxon>Pseudomonadati</taxon>
        <taxon>Pseudomonadota</taxon>
        <taxon>Gammaproteobacteria</taxon>
        <taxon>Chromatiales</taxon>
        <taxon>Chromatiaceae</taxon>
        <taxon>Thiorhodococcus</taxon>
    </lineage>
</organism>
<sequence>MRPISAKKRQTWLPGLDRLAKDAALRSAFDVDRITAEVLMFQSGSAGHGGSVQRPDLSLRIQGR</sequence>
<proteinExistence type="predicted"/>
<feature type="region of interest" description="Disordered" evidence="1">
    <location>
        <begin position="45"/>
        <end position="64"/>
    </location>
</feature>
<protein>
    <submittedName>
        <fullName evidence="2">Uncharacterized protein</fullName>
    </submittedName>
</protein>
<evidence type="ECO:0000313" key="2">
    <source>
        <dbReference type="EMBL" id="NEX23678.1"/>
    </source>
</evidence>
<reference evidence="2 3" key="2">
    <citation type="submission" date="2020-02" db="EMBL/GenBank/DDBJ databases">
        <title>Genome sequences of Thiorhodococcus mannitoliphagus and Thiorhodococcus minor, purple sulfur photosynthetic bacteria in the gammaproteobacterial family, Chromatiaceae.</title>
        <authorList>
            <person name="Aviles F.A."/>
            <person name="Meyer T.E."/>
            <person name="Kyndt J.A."/>
        </authorList>
    </citation>
    <scope>NUCLEOTIDE SEQUENCE [LARGE SCALE GENOMIC DNA]</scope>
    <source>
        <strain evidence="2 3">DSM 18266</strain>
    </source>
</reference>
<dbReference type="EMBL" id="JAAIJR010000271">
    <property type="protein sequence ID" value="NEX23678.1"/>
    <property type="molecule type" value="Genomic_DNA"/>
</dbReference>
<reference evidence="3" key="1">
    <citation type="journal article" date="2020" name="Microbiol. Resour. Announc.">
        <title>Draft Genome Sequences of Thiorhodococcus mannitoliphagus and Thiorhodococcus minor, Purple Sulfur Photosynthetic Bacteria in the Gammaproteobacterial Family Chromatiaceae.</title>
        <authorList>
            <person name="Aviles F.A."/>
            <person name="Meyer T.E."/>
            <person name="Kyndt J.A."/>
        </authorList>
    </citation>
    <scope>NUCLEOTIDE SEQUENCE [LARGE SCALE GENOMIC DNA]</scope>
    <source>
        <strain evidence="3">DSM 18266</strain>
    </source>
</reference>
<comment type="caution">
    <text evidence="2">The sequence shown here is derived from an EMBL/GenBank/DDBJ whole genome shotgun (WGS) entry which is preliminary data.</text>
</comment>
<dbReference type="Proteomes" id="UP000471640">
    <property type="component" value="Unassembled WGS sequence"/>
</dbReference>
<evidence type="ECO:0000313" key="3">
    <source>
        <dbReference type="Proteomes" id="UP000471640"/>
    </source>
</evidence>
<dbReference type="AlphaFoldDB" id="A0A6P1DZN3"/>
<dbReference type="RefSeq" id="WP_164657099.1">
    <property type="nucleotide sequence ID" value="NZ_JAAIJR010000271.1"/>
</dbReference>